<dbReference type="EMBL" id="FOLD01000010">
    <property type="protein sequence ID" value="SFC78343.1"/>
    <property type="molecule type" value="Genomic_DNA"/>
</dbReference>
<organism evidence="3 4">
    <name type="scientific">Massilia yuzhufengensis</name>
    <dbReference type="NCBI Taxonomy" id="1164594"/>
    <lineage>
        <taxon>Bacteria</taxon>
        <taxon>Pseudomonadati</taxon>
        <taxon>Pseudomonadota</taxon>
        <taxon>Betaproteobacteria</taxon>
        <taxon>Burkholderiales</taxon>
        <taxon>Oxalobacteraceae</taxon>
        <taxon>Telluria group</taxon>
        <taxon>Massilia</taxon>
    </lineage>
</organism>
<feature type="transmembrane region" description="Helical" evidence="2">
    <location>
        <begin position="12"/>
        <end position="31"/>
    </location>
</feature>
<gene>
    <name evidence="3" type="ORF">SAMN05216204_11056</name>
</gene>
<keyword evidence="2" id="KW-1133">Transmembrane helix</keyword>
<dbReference type="OrthoDB" id="9921705at2"/>
<proteinExistence type="predicted"/>
<protein>
    <submittedName>
        <fullName evidence="3">Uncharacterized protein</fullName>
    </submittedName>
</protein>
<name>A0A1I1M6Y8_9BURK</name>
<reference evidence="4" key="1">
    <citation type="submission" date="2016-10" db="EMBL/GenBank/DDBJ databases">
        <authorList>
            <person name="Varghese N."/>
            <person name="Submissions S."/>
        </authorList>
    </citation>
    <scope>NUCLEOTIDE SEQUENCE [LARGE SCALE GENOMIC DNA]</scope>
    <source>
        <strain evidence="4">CGMCC 1.12041</strain>
    </source>
</reference>
<evidence type="ECO:0000256" key="2">
    <source>
        <dbReference type="SAM" id="Phobius"/>
    </source>
</evidence>
<dbReference type="Proteomes" id="UP000198639">
    <property type="component" value="Unassembled WGS sequence"/>
</dbReference>
<feature type="region of interest" description="Disordered" evidence="1">
    <location>
        <begin position="38"/>
        <end position="61"/>
    </location>
</feature>
<evidence type="ECO:0000256" key="1">
    <source>
        <dbReference type="SAM" id="MobiDB-lite"/>
    </source>
</evidence>
<accession>A0A1I1M6Y8</accession>
<keyword evidence="2" id="KW-0472">Membrane</keyword>
<keyword evidence="4" id="KW-1185">Reference proteome</keyword>
<keyword evidence="2" id="KW-0812">Transmembrane</keyword>
<sequence>MNFVITDEMVDLTVLVGVIFGTIAAGFIAHGKIQRRRGLKSWTKETNTRRRRKLRKAAKNR</sequence>
<feature type="compositionally biased region" description="Basic residues" evidence="1">
    <location>
        <begin position="49"/>
        <end position="61"/>
    </location>
</feature>
<dbReference type="AlphaFoldDB" id="A0A1I1M6Y8"/>
<dbReference type="RefSeq" id="WP_091874573.1">
    <property type="nucleotide sequence ID" value="NZ_FOLD01000010.1"/>
</dbReference>
<dbReference type="STRING" id="1164594.SAMN05216204_11056"/>
<evidence type="ECO:0000313" key="3">
    <source>
        <dbReference type="EMBL" id="SFC78343.1"/>
    </source>
</evidence>
<evidence type="ECO:0000313" key="4">
    <source>
        <dbReference type="Proteomes" id="UP000198639"/>
    </source>
</evidence>